<organism evidence="1 2">
    <name type="scientific">Elysia crispata</name>
    <name type="common">lettuce slug</name>
    <dbReference type="NCBI Taxonomy" id="231223"/>
    <lineage>
        <taxon>Eukaryota</taxon>
        <taxon>Metazoa</taxon>
        <taxon>Spiralia</taxon>
        <taxon>Lophotrochozoa</taxon>
        <taxon>Mollusca</taxon>
        <taxon>Gastropoda</taxon>
        <taxon>Heterobranchia</taxon>
        <taxon>Euthyneura</taxon>
        <taxon>Panpulmonata</taxon>
        <taxon>Sacoglossa</taxon>
        <taxon>Placobranchoidea</taxon>
        <taxon>Plakobranchidae</taxon>
        <taxon>Elysia</taxon>
    </lineage>
</organism>
<sequence>MLLRSSKVPSNQVSDGELVVTSCSNNNNYSNNGGSNDVDRYKNCEGLVYTTLEFDSVRGGGAGKAGSQHTSLGTVRITQESIVYASIQV</sequence>
<protein>
    <submittedName>
        <fullName evidence="1">Uncharacterized protein</fullName>
    </submittedName>
</protein>
<dbReference type="EMBL" id="JAWDGP010007736">
    <property type="protein sequence ID" value="KAK3706886.1"/>
    <property type="molecule type" value="Genomic_DNA"/>
</dbReference>
<name>A0AAE1CL24_9GAST</name>
<accession>A0AAE1CL24</accession>
<evidence type="ECO:0000313" key="2">
    <source>
        <dbReference type="Proteomes" id="UP001283361"/>
    </source>
</evidence>
<comment type="caution">
    <text evidence="1">The sequence shown here is derived from an EMBL/GenBank/DDBJ whole genome shotgun (WGS) entry which is preliminary data.</text>
</comment>
<reference evidence="1" key="1">
    <citation type="journal article" date="2023" name="G3 (Bethesda)">
        <title>A reference genome for the long-term kleptoplast-retaining sea slug Elysia crispata morphotype clarki.</title>
        <authorList>
            <person name="Eastman K.E."/>
            <person name="Pendleton A.L."/>
            <person name="Shaikh M.A."/>
            <person name="Suttiyut T."/>
            <person name="Ogas R."/>
            <person name="Tomko P."/>
            <person name="Gavelis G."/>
            <person name="Widhalm J.R."/>
            <person name="Wisecaver J.H."/>
        </authorList>
    </citation>
    <scope>NUCLEOTIDE SEQUENCE</scope>
    <source>
        <strain evidence="1">ECLA1</strain>
    </source>
</reference>
<proteinExistence type="predicted"/>
<evidence type="ECO:0000313" key="1">
    <source>
        <dbReference type="EMBL" id="KAK3706886.1"/>
    </source>
</evidence>
<dbReference type="AlphaFoldDB" id="A0AAE1CL24"/>
<keyword evidence="2" id="KW-1185">Reference proteome</keyword>
<dbReference type="Proteomes" id="UP001283361">
    <property type="component" value="Unassembled WGS sequence"/>
</dbReference>
<gene>
    <name evidence="1" type="ORF">RRG08_051289</name>
</gene>